<evidence type="ECO:0000256" key="2">
    <source>
        <dbReference type="ARBA" id="ARBA00023239"/>
    </source>
</evidence>
<dbReference type="SUPFAM" id="SSF48576">
    <property type="entry name" value="Terpenoid synthases"/>
    <property type="match status" value="1"/>
</dbReference>
<protein>
    <submittedName>
        <fullName evidence="3">Uncharacterized protein</fullName>
    </submittedName>
</protein>
<accession>A0ABR3IY25</accession>
<gene>
    <name evidence="3" type="ORF">HGRIS_010718</name>
</gene>
<dbReference type="Gene3D" id="1.10.600.10">
    <property type="entry name" value="Farnesyl Diphosphate Synthase"/>
    <property type="match status" value="1"/>
</dbReference>
<reference evidence="4" key="1">
    <citation type="submission" date="2024-06" db="EMBL/GenBank/DDBJ databases">
        <title>Multi-omics analyses provide insights into the biosynthesis of the anticancer antibiotic pleurotin in Hohenbuehelia grisea.</title>
        <authorList>
            <person name="Weaver J.A."/>
            <person name="Alberti F."/>
        </authorList>
    </citation>
    <scope>NUCLEOTIDE SEQUENCE [LARGE SCALE GENOMIC DNA]</scope>
    <source>
        <strain evidence="4">T-177</strain>
    </source>
</reference>
<dbReference type="InterPro" id="IPR024652">
    <property type="entry name" value="Trichodiene_synth"/>
</dbReference>
<comment type="caution">
    <text evidence="3">The sequence shown here is derived from an EMBL/GenBank/DDBJ whole genome shotgun (WGS) entry which is preliminary data.</text>
</comment>
<dbReference type="EMBL" id="JASNQZ010000014">
    <property type="protein sequence ID" value="KAL0948101.1"/>
    <property type="molecule type" value="Genomic_DNA"/>
</dbReference>
<keyword evidence="2" id="KW-0456">Lyase</keyword>
<sequence length="260" mass="28747">MVAIANHQVLPSATLKEIRSCVGDLLTKCNIQYTVTSFDSAFVDACIQDAQRRGCPLAPIETQPEVLKRSSCAASSWESGPEWALDAHQLPSIRPKVIEGACIAATAYKHVTDERIKVYIALYTAVLIYLEDYMQDDASIQLIAEFTTRFAKRQPQVHPVLSAFADILRDAHDLFAPVAANLIVTSGLSFVTAVWLEHGMDKLQLNPDSLTVPEYARRLSGSAEAYAVFIFAQDTSPADYVQALPDIVTVINYTKYVTRY</sequence>
<proteinExistence type="inferred from homology"/>
<dbReference type="Pfam" id="PF06330">
    <property type="entry name" value="TRI5"/>
    <property type="match status" value="1"/>
</dbReference>
<name>A0ABR3IY25_9AGAR</name>
<evidence type="ECO:0000313" key="4">
    <source>
        <dbReference type="Proteomes" id="UP001556367"/>
    </source>
</evidence>
<evidence type="ECO:0000313" key="3">
    <source>
        <dbReference type="EMBL" id="KAL0948101.1"/>
    </source>
</evidence>
<keyword evidence="4" id="KW-1185">Reference proteome</keyword>
<evidence type="ECO:0000256" key="1">
    <source>
        <dbReference type="ARBA" id="ARBA00007946"/>
    </source>
</evidence>
<dbReference type="Proteomes" id="UP001556367">
    <property type="component" value="Unassembled WGS sequence"/>
</dbReference>
<dbReference type="InterPro" id="IPR008949">
    <property type="entry name" value="Isoprenoid_synthase_dom_sf"/>
</dbReference>
<organism evidence="3 4">
    <name type="scientific">Hohenbuehelia grisea</name>
    <dbReference type="NCBI Taxonomy" id="104357"/>
    <lineage>
        <taxon>Eukaryota</taxon>
        <taxon>Fungi</taxon>
        <taxon>Dikarya</taxon>
        <taxon>Basidiomycota</taxon>
        <taxon>Agaricomycotina</taxon>
        <taxon>Agaricomycetes</taxon>
        <taxon>Agaricomycetidae</taxon>
        <taxon>Agaricales</taxon>
        <taxon>Pleurotineae</taxon>
        <taxon>Pleurotaceae</taxon>
        <taxon>Hohenbuehelia</taxon>
    </lineage>
</organism>
<comment type="similarity">
    <text evidence="1">Belongs to the trichodiene synthase family.</text>
</comment>